<keyword evidence="2" id="KW-1185">Reference proteome</keyword>
<dbReference type="Proteomes" id="UP000295388">
    <property type="component" value="Unassembled WGS sequence"/>
</dbReference>
<organism evidence="1 2">
    <name type="scientific">Kribbella caucasensis</name>
    <dbReference type="NCBI Taxonomy" id="2512215"/>
    <lineage>
        <taxon>Bacteria</taxon>
        <taxon>Bacillati</taxon>
        <taxon>Actinomycetota</taxon>
        <taxon>Actinomycetes</taxon>
        <taxon>Propionibacteriales</taxon>
        <taxon>Kribbellaceae</taxon>
        <taxon>Kribbella</taxon>
    </lineage>
</organism>
<protein>
    <submittedName>
        <fullName evidence="1">Uncharacterized protein</fullName>
    </submittedName>
</protein>
<evidence type="ECO:0000313" key="2">
    <source>
        <dbReference type="Proteomes" id="UP000295388"/>
    </source>
</evidence>
<dbReference type="RefSeq" id="WP_202869917.1">
    <property type="nucleotide sequence ID" value="NZ_SNWQ01000025.1"/>
</dbReference>
<dbReference type="AlphaFoldDB" id="A0A4R6JFQ2"/>
<dbReference type="EMBL" id="SNWQ01000025">
    <property type="protein sequence ID" value="TDO34803.1"/>
    <property type="molecule type" value="Genomic_DNA"/>
</dbReference>
<gene>
    <name evidence="1" type="ORF">EV643_12560</name>
</gene>
<proteinExistence type="predicted"/>
<name>A0A4R6JFQ2_9ACTN</name>
<accession>A0A4R6JFQ2</accession>
<reference evidence="1 2" key="1">
    <citation type="submission" date="2019-03" db="EMBL/GenBank/DDBJ databases">
        <title>Genomic Encyclopedia of Type Strains, Phase III (KMG-III): the genomes of soil and plant-associated and newly described type strains.</title>
        <authorList>
            <person name="Whitman W."/>
        </authorList>
    </citation>
    <scope>NUCLEOTIDE SEQUENCE [LARGE SCALE GENOMIC DNA]</scope>
    <source>
        <strain evidence="1 2">VKM Ac-2527</strain>
    </source>
</reference>
<sequence>MVDVRFLPGQRDLVLERIKQLAGPDITIDIEMGLIAMEAPFDGSLVKAVIDTLGVVGGDPPREIA</sequence>
<evidence type="ECO:0000313" key="1">
    <source>
        <dbReference type="EMBL" id="TDO34803.1"/>
    </source>
</evidence>
<comment type="caution">
    <text evidence="1">The sequence shown here is derived from an EMBL/GenBank/DDBJ whole genome shotgun (WGS) entry which is preliminary data.</text>
</comment>